<dbReference type="Gene3D" id="3.40.50.720">
    <property type="entry name" value="NAD(P)-binding Rossmann-like Domain"/>
    <property type="match status" value="1"/>
</dbReference>
<name>K3WJK0_GLOUD</name>
<dbReference type="VEuPathDB" id="FungiDB:PYU1_G005131"/>
<dbReference type="GO" id="GO:0016616">
    <property type="term" value="F:oxidoreductase activity, acting on the CH-OH group of donors, NAD or NADP as acceptor"/>
    <property type="evidence" value="ECO:0007669"/>
    <property type="project" value="TreeGrafter"/>
</dbReference>
<accession>K3WJK0</accession>
<evidence type="ECO:0000256" key="2">
    <source>
        <dbReference type="ARBA" id="ARBA00023002"/>
    </source>
</evidence>
<reference evidence="4" key="1">
    <citation type="journal article" date="2010" name="Genome Biol.">
        <title>Genome sequence of the necrotrophic plant pathogen Pythium ultimum reveals original pathogenicity mechanisms and effector repertoire.</title>
        <authorList>
            <person name="Levesque C.A."/>
            <person name="Brouwer H."/>
            <person name="Cano L."/>
            <person name="Hamilton J.P."/>
            <person name="Holt C."/>
            <person name="Huitema E."/>
            <person name="Raffaele S."/>
            <person name="Robideau G.P."/>
            <person name="Thines M."/>
            <person name="Win J."/>
            <person name="Zerillo M.M."/>
            <person name="Beakes G.W."/>
            <person name="Boore J.L."/>
            <person name="Busam D."/>
            <person name="Dumas B."/>
            <person name="Ferriera S."/>
            <person name="Fuerstenberg S.I."/>
            <person name="Gachon C.M."/>
            <person name="Gaulin E."/>
            <person name="Govers F."/>
            <person name="Grenville-Briggs L."/>
            <person name="Horner N."/>
            <person name="Hostetler J."/>
            <person name="Jiang R.H."/>
            <person name="Johnson J."/>
            <person name="Krajaejun T."/>
            <person name="Lin H."/>
            <person name="Meijer H.J."/>
            <person name="Moore B."/>
            <person name="Morris P."/>
            <person name="Phuntmart V."/>
            <person name="Puiu D."/>
            <person name="Shetty J."/>
            <person name="Stajich J.E."/>
            <person name="Tripathy S."/>
            <person name="Wawra S."/>
            <person name="van West P."/>
            <person name="Whitty B.R."/>
            <person name="Coutinho P.M."/>
            <person name="Henrissat B."/>
            <person name="Martin F."/>
            <person name="Thomas P.D."/>
            <person name="Tyler B.M."/>
            <person name="De Vries R.P."/>
            <person name="Kamoun S."/>
            <person name="Yandell M."/>
            <person name="Tisserat N."/>
            <person name="Buell C.R."/>
        </authorList>
    </citation>
    <scope>NUCLEOTIDE SEQUENCE</scope>
    <source>
        <strain evidence="4">DAOM:BR144</strain>
    </source>
</reference>
<dbReference type="AlphaFoldDB" id="K3WJK0"/>
<protein>
    <submittedName>
        <fullName evidence="3">Uncharacterized protein</fullName>
    </submittedName>
</protein>
<reference evidence="3" key="3">
    <citation type="submission" date="2015-02" db="UniProtKB">
        <authorList>
            <consortium name="EnsemblProtists"/>
        </authorList>
    </citation>
    <scope>IDENTIFICATION</scope>
    <source>
        <strain evidence="3">DAOM BR144</strain>
    </source>
</reference>
<dbReference type="PANTHER" id="PTHR24322">
    <property type="entry name" value="PKSB"/>
    <property type="match status" value="1"/>
</dbReference>
<dbReference type="STRING" id="431595.K3WJK0"/>
<dbReference type="SUPFAM" id="SSF51735">
    <property type="entry name" value="NAD(P)-binding Rossmann-fold domains"/>
    <property type="match status" value="1"/>
</dbReference>
<dbReference type="InterPro" id="IPR002347">
    <property type="entry name" value="SDR_fam"/>
</dbReference>
<proteinExistence type="inferred from homology"/>
<dbReference type="EnsemblProtists" id="PYU1_T005142">
    <property type="protein sequence ID" value="PYU1_T005142"/>
    <property type="gene ID" value="PYU1_G005131"/>
</dbReference>
<dbReference type="Pfam" id="PF00106">
    <property type="entry name" value="adh_short"/>
    <property type="match status" value="1"/>
</dbReference>
<evidence type="ECO:0000313" key="4">
    <source>
        <dbReference type="Proteomes" id="UP000019132"/>
    </source>
</evidence>
<keyword evidence="2" id="KW-0560">Oxidoreductase</keyword>
<dbReference type="Proteomes" id="UP000019132">
    <property type="component" value="Unassembled WGS sequence"/>
</dbReference>
<dbReference type="InParanoid" id="K3WJK0"/>
<organism evidence="3 4">
    <name type="scientific">Globisporangium ultimum (strain ATCC 200006 / CBS 805.95 / DAOM BR144)</name>
    <name type="common">Pythium ultimum</name>
    <dbReference type="NCBI Taxonomy" id="431595"/>
    <lineage>
        <taxon>Eukaryota</taxon>
        <taxon>Sar</taxon>
        <taxon>Stramenopiles</taxon>
        <taxon>Oomycota</taxon>
        <taxon>Peronosporomycetes</taxon>
        <taxon>Pythiales</taxon>
        <taxon>Pythiaceae</taxon>
        <taxon>Globisporangium</taxon>
    </lineage>
</organism>
<sequence>MFDFHWPQKSVVGQVVLITGGAMGLGRLMSLNFAQLGSIVVIWDLNAKLGEQVVQEIAKAGGDAH</sequence>
<comment type="similarity">
    <text evidence="1">Belongs to the short-chain dehydrogenases/reductases (SDR) family.</text>
</comment>
<reference evidence="4" key="2">
    <citation type="submission" date="2010-04" db="EMBL/GenBank/DDBJ databases">
        <authorList>
            <person name="Buell R."/>
            <person name="Hamilton J."/>
            <person name="Hostetler J."/>
        </authorList>
    </citation>
    <scope>NUCLEOTIDE SEQUENCE [LARGE SCALE GENOMIC DNA]</scope>
    <source>
        <strain evidence="4">DAOM:BR144</strain>
    </source>
</reference>
<evidence type="ECO:0000313" key="3">
    <source>
        <dbReference type="EnsemblProtists" id="PYU1_T005142"/>
    </source>
</evidence>
<dbReference type="EMBL" id="GL376564">
    <property type="status" value="NOT_ANNOTATED_CDS"/>
    <property type="molecule type" value="Genomic_DNA"/>
</dbReference>
<keyword evidence="4" id="KW-1185">Reference proteome</keyword>
<dbReference type="eggNOG" id="KOG1201">
    <property type="taxonomic scope" value="Eukaryota"/>
</dbReference>
<dbReference type="PANTHER" id="PTHR24322:SF736">
    <property type="entry name" value="RETINOL DEHYDROGENASE 10"/>
    <property type="match status" value="1"/>
</dbReference>
<dbReference type="HOGENOM" id="CLU_2854586_0_0_1"/>
<dbReference type="InterPro" id="IPR036291">
    <property type="entry name" value="NAD(P)-bd_dom_sf"/>
</dbReference>
<evidence type="ECO:0000256" key="1">
    <source>
        <dbReference type="ARBA" id="ARBA00006484"/>
    </source>
</evidence>